<gene>
    <name evidence="1" type="ORF">NONO_c06500</name>
</gene>
<dbReference type="eggNOG" id="COG1454">
    <property type="taxonomic scope" value="Bacteria"/>
</dbReference>
<sequence>MPIFKSVEQVEEVYHHLFKILLSDDEVIAKAKAVDRTLHLILTKPDVEFFVTPEGVVPGPDGRKEIKVKMSCDTGHVLWTGDLLVPLAVATGKVRIKGNVAKVLEFVPVLRPAFDVYSTIAAEHGIVA</sequence>
<dbReference type="SUPFAM" id="SSF55718">
    <property type="entry name" value="SCP-like"/>
    <property type="match status" value="1"/>
</dbReference>
<dbReference type="HOGENOM" id="CLU_125983_0_0_11"/>
<protein>
    <recommendedName>
        <fullName evidence="3">SCP2 domain-containing protein</fullName>
    </recommendedName>
</protein>
<evidence type="ECO:0000313" key="2">
    <source>
        <dbReference type="Proteomes" id="UP000019150"/>
    </source>
</evidence>
<accession>W5T8E3</accession>
<dbReference type="Proteomes" id="UP000019150">
    <property type="component" value="Chromosome"/>
</dbReference>
<name>W5T8E3_9NOCA</name>
<reference evidence="1 2" key="1">
    <citation type="journal article" date="2014" name="Appl. Environ. Microbiol.">
        <title>Insights into the Microbial Degradation of Rubber and Gutta-Percha by Analysis of the Complete Genome of Nocardia nova SH22a.</title>
        <authorList>
            <person name="Luo Q."/>
            <person name="Hiessl S."/>
            <person name="Poehlein A."/>
            <person name="Daniel R."/>
            <person name="Steinbuchel A."/>
        </authorList>
    </citation>
    <scope>NUCLEOTIDE SEQUENCE [LARGE SCALE GENOMIC DNA]</scope>
    <source>
        <strain evidence="1">SH22a</strain>
    </source>
</reference>
<keyword evidence="2" id="KW-1185">Reference proteome</keyword>
<dbReference type="InterPro" id="IPR036527">
    <property type="entry name" value="SCP2_sterol-bd_dom_sf"/>
</dbReference>
<dbReference type="PATRIC" id="fig|1415166.3.peg.664"/>
<organism evidence="1 2">
    <name type="scientific">Nocardia nova SH22a</name>
    <dbReference type="NCBI Taxonomy" id="1415166"/>
    <lineage>
        <taxon>Bacteria</taxon>
        <taxon>Bacillati</taxon>
        <taxon>Actinomycetota</taxon>
        <taxon>Actinomycetes</taxon>
        <taxon>Mycobacteriales</taxon>
        <taxon>Nocardiaceae</taxon>
        <taxon>Nocardia</taxon>
    </lineage>
</organism>
<proteinExistence type="predicted"/>
<dbReference type="STRING" id="1415166.NONO_c06500"/>
<evidence type="ECO:0000313" key="1">
    <source>
        <dbReference type="EMBL" id="AHH15462.1"/>
    </source>
</evidence>
<dbReference type="KEGG" id="nno:NONO_c06500"/>
<evidence type="ECO:0008006" key="3">
    <source>
        <dbReference type="Google" id="ProtNLM"/>
    </source>
</evidence>
<dbReference type="AlphaFoldDB" id="W5T8E3"/>
<dbReference type="Gene3D" id="3.30.1050.10">
    <property type="entry name" value="SCP2 sterol-binding domain"/>
    <property type="match status" value="1"/>
</dbReference>
<dbReference type="EMBL" id="CP006850">
    <property type="protein sequence ID" value="AHH15462.1"/>
    <property type="molecule type" value="Genomic_DNA"/>
</dbReference>